<protein>
    <submittedName>
        <fullName evidence="2">Uncharacterized protein</fullName>
    </submittedName>
</protein>
<gene>
    <name evidence="2" type="ORF">MB824_08860</name>
</gene>
<comment type="caution">
    <text evidence="2">The sequence shown here is derived from an EMBL/GenBank/DDBJ whole genome shotgun (WGS) entry which is preliminary data.</text>
</comment>
<feature type="transmembrane region" description="Helical" evidence="1">
    <location>
        <begin position="6"/>
        <end position="22"/>
    </location>
</feature>
<keyword evidence="3" id="KW-1185">Reference proteome</keyword>
<organism evidence="2 3">
    <name type="scientific">Kingella pumchi</name>
    <dbReference type="NCBI Taxonomy" id="2779506"/>
    <lineage>
        <taxon>Bacteria</taxon>
        <taxon>Pseudomonadati</taxon>
        <taxon>Pseudomonadota</taxon>
        <taxon>Betaproteobacteria</taxon>
        <taxon>Neisseriales</taxon>
        <taxon>Neisseriaceae</taxon>
        <taxon>Kingella</taxon>
    </lineage>
</organism>
<feature type="transmembrane region" description="Helical" evidence="1">
    <location>
        <begin position="125"/>
        <end position="144"/>
    </location>
</feature>
<feature type="transmembrane region" description="Helical" evidence="1">
    <location>
        <begin position="100"/>
        <end position="119"/>
    </location>
</feature>
<evidence type="ECO:0000313" key="2">
    <source>
        <dbReference type="EMBL" id="MCG6504605.1"/>
    </source>
</evidence>
<proteinExistence type="predicted"/>
<sequence length="148" mass="14694">MSTLMIFPLAALALAVSAYAYLAKRQPEYPNARVIAVFTLLGGGLGGLLVLLAIGQAFGAGVGELWLLGMALGVAMGTLPAALCGVLLAFLRAEYSGSNVALAVAVGALASAAMGLVWAHDGIAAVWTACVGGLSAAILSAIVLPKAL</sequence>
<keyword evidence="1" id="KW-1133">Transmembrane helix</keyword>
<dbReference type="RefSeq" id="WP_238748120.1">
    <property type="nucleotide sequence ID" value="NZ_JAKOOW010000033.1"/>
</dbReference>
<keyword evidence="1" id="KW-0812">Transmembrane</keyword>
<reference evidence="2 3" key="1">
    <citation type="submission" date="2022-02" db="EMBL/GenBank/DDBJ databases">
        <title>Genome sequence data of Kingella unionensis sp. nov. strain CICC 24913 (CCUG 75125).</title>
        <authorList>
            <person name="Xiao M."/>
        </authorList>
    </citation>
    <scope>NUCLEOTIDE SEQUENCE [LARGE SCALE GENOMIC DNA]</scope>
    <source>
        <strain evidence="2 3">CICC 24913</strain>
    </source>
</reference>
<evidence type="ECO:0000313" key="3">
    <source>
        <dbReference type="Proteomes" id="UP001298424"/>
    </source>
</evidence>
<keyword evidence="1" id="KW-0472">Membrane</keyword>
<dbReference type="Proteomes" id="UP001298424">
    <property type="component" value="Unassembled WGS sequence"/>
</dbReference>
<evidence type="ECO:0000256" key="1">
    <source>
        <dbReference type="SAM" id="Phobius"/>
    </source>
</evidence>
<name>A0ABS9NPJ3_9NEIS</name>
<feature type="transmembrane region" description="Helical" evidence="1">
    <location>
        <begin position="34"/>
        <end position="59"/>
    </location>
</feature>
<feature type="transmembrane region" description="Helical" evidence="1">
    <location>
        <begin position="65"/>
        <end position="91"/>
    </location>
</feature>
<accession>A0ABS9NPJ3</accession>
<dbReference type="EMBL" id="JAKOOW010000033">
    <property type="protein sequence ID" value="MCG6504605.1"/>
    <property type="molecule type" value="Genomic_DNA"/>
</dbReference>